<gene>
    <name evidence="2" type="ORF">ABC974_08765</name>
</gene>
<evidence type="ECO:0000256" key="1">
    <source>
        <dbReference type="SAM" id="MobiDB-lite"/>
    </source>
</evidence>
<feature type="region of interest" description="Disordered" evidence="1">
    <location>
        <begin position="47"/>
        <end position="91"/>
    </location>
</feature>
<sequence length="118" mass="12753">MDVRLPLLFPPLPAILGNEQGRFVANVNGAGARQPSDGVKQALDDCFPDRPEEKAKTDPPAYDVNNLGLSVSQPGWHGARTTTGCDQRNSGNSHCGHNFGTSLTPDRKLALLEYLKKL</sequence>
<dbReference type="RefSeq" id="WP_345840410.1">
    <property type="nucleotide sequence ID" value="NZ_JBDIME010000005.1"/>
</dbReference>
<keyword evidence="3" id="KW-1185">Reference proteome</keyword>
<dbReference type="Proteomes" id="UP001419910">
    <property type="component" value="Unassembled WGS sequence"/>
</dbReference>
<accession>A0ABU9Y1Q2</accession>
<name>A0ABU9Y1Q2_9SPHN</name>
<comment type="caution">
    <text evidence="2">The sequence shown here is derived from an EMBL/GenBank/DDBJ whole genome shotgun (WGS) entry which is preliminary data.</text>
</comment>
<feature type="compositionally biased region" description="Basic and acidic residues" evidence="1">
    <location>
        <begin position="47"/>
        <end position="57"/>
    </location>
</feature>
<reference evidence="2 3" key="1">
    <citation type="submission" date="2024-05" db="EMBL/GenBank/DDBJ databases">
        <authorList>
            <person name="Liu Q."/>
            <person name="Xin Y.-H."/>
        </authorList>
    </citation>
    <scope>NUCLEOTIDE SEQUENCE [LARGE SCALE GENOMIC DNA]</scope>
    <source>
        <strain evidence="2 3">CGMCC 1.10181</strain>
    </source>
</reference>
<feature type="compositionally biased region" description="Polar residues" evidence="1">
    <location>
        <begin position="80"/>
        <end position="91"/>
    </location>
</feature>
<protein>
    <recommendedName>
        <fullName evidence="4">Cytochrome c domain-containing protein</fullName>
    </recommendedName>
</protein>
<organism evidence="2 3">
    <name type="scientific">Sphingomonas oligophenolica</name>
    <dbReference type="NCBI Taxonomy" id="301154"/>
    <lineage>
        <taxon>Bacteria</taxon>
        <taxon>Pseudomonadati</taxon>
        <taxon>Pseudomonadota</taxon>
        <taxon>Alphaproteobacteria</taxon>
        <taxon>Sphingomonadales</taxon>
        <taxon>Sphingomonadaceae</taxon>
        <taxon>Sphingomonas</taxon>
    </lineage>
</organism>
<evidence type="ECO:0000313" key="3">
    <source>
        <dbReference type="Proteomes" id="UP001419910"/>
    </source>
</evidence>
<evidence type="ECO:0000313" key="2">
    <source>
        <dbReference type="EMBL" id="MEN2789714.1"/>
    </source>
</evidence>
<proteinExistence type="predicted"/>
<evidence type="ECO:0008006" key="4">
    <source>
        <dbReference type="Google" id="ProtNLM"/>
    </source>
</evidence>
<dbReference type="EMBL" id="JBDIME010000005">
    <property type="protein sequence ID" value="MEN2789714.1"/>
    <property type="molecule type" value="Genomic_DNA"/>
</dbReference>